<protein>
    <recommendedName>
        <fullName evidence="3">SnoaL-like domain-containing protein</fullName>
    </recommendedName>
</protein>
<dbReference type="EMBL" id="JACCJC010000034">
    <property type="protein sequence ID" value="KAF6233801.1"/>
    <property type="molecule type" value="Genomic_DNA"/>
</dbReference>
<accession>A0A8H6L373</accession>
<dbReference type="Gene3D" id="3.10.450.50">
    <property type="match status" value="1"/>
</dbReference>
<evidence type="ECO:0000313" key="2">
    <source>
        <dbReference type="Proteomes" id="UP000578531"/>
    </source>
</evidence>
<evidence type="ECO:0000313" key="1">
    <source>
        <dbReference type="EMBL" id="KAF6233801.1"/>
    </source>
</evidence>
<dbReference type="PANTHER" id="PTHR39598">
    <property type="entry name" value="AUSTINOL SYNTHESIS PROTEIN F-RELATED"/>
    <property type="match status" value="1"/>
</dbReference>
<reference evidence="1 2" key="1">
    <citation type="journal article" date="2020" name="Genomics">
        <title>Complete, high-quality genomes from long-read metagenomic sequencing of two wolf lichen thalli reveals enigmatic genome architecture.</title>
        <authorList>
            <person name="McKenzie S.K."/>
            <person name="Walston R.F."/>
            <person name="Allen J.L."/>
        </authorList>
    </citation>
    <scope>NUCLEOTIDE SEQUENCE [LARGE SCALE GENOMIC DNA]</scope>
    <source>
        <strain evidence="1">WasteWater2</strain>
    </source>
</reference>
<dbReference type="PANTHER" id="PTHR39598:SF1">
    <property type="entry name" value="AUSTINOID BIOSYNTHESIS CLUSTERS PROTEIN F-RELATED"/>
    <property type="match status" value="1"/>
</dbReference>
<dbReference type="InterPro" id="IPR050977">
    <property type="entry name" value="Fungal_Meroterpenoid_Isomerase"/>
</dbReference>
<dbReference type="RefSeq" id="XP_037163210.1">
    <property type="nucleotide sequence ID" value="XM_037309913.1"/>
</dbReference>
<dbReference type="Proteomes" id="UP000578531">
    <property type="component" value="Unassembled WGS sequence"/>
</dbReference>
<name>A0A8H6L373_9LECA</name>
<dbReference type="OrthoDB" id="3758478at2759"/>
<keyword evidence="2" id="KW-1185">Reference proteome</keyword>
<proteinExistence type="predicted"/>
<gene>
    <name evidence="1" type="ORF">HO173_008013</name>
</gene>
<comment type="caution">
    <text evidence="1">The sequence shown here is derived from an EMBL/GenBank/DDBJ whole genome shotgun (WGS) entry which is preliminary data.</text>
</comment>
<dbReference type="GeneID" id="59289669"/>
<sequence length="256" mass="28562">MIQRSVVKGSILFKIGNRHGGHQSQATTIFGISDARYPVAKSRLVLILAPRLSMPVREHLIPDRIHKGREASLRRDGIDLQVQLGPATPLGSPVHQNRKQTPTMTVSRQRQTAEAVVAAFNNMDVDSIIAHRSPDCLRHFIPKSLGFSPQNNATYGDSLHQLSGIFHNFSCTVNDLLEDKQANRICLYLSARGDTVAGEYVNEYMWLLDFDESGEKITCSKEYSDTVLARDFFPKLKAAMIERRGRSAGQDGTLKE</sequence>
<organism evidence="1 2">
    <name type="scientific">Letharia columbiana</name>
    <dbReference type="NCBI Taxonomy" id="112416"/>
    <lineage>
        <taxon>Eukaryota</taxon>
        <taxon>Fungi</taxon>
        <taxon>Dikarya</taxon>
        <taxon>Ascomycota</taxon>
        <taxon>Pezizomycotina</taxon>
        <taxon>Lecanoromycetes</taxon>
        <taxon>OSLEUM clade</taxon>
        <taxon>Lecanoromycetidae</taxon>
        <taxon>Lecanorales</taxon>
        <taxon>Lecanorineae</taxon>
        <taxon>Parmeliaceae</taxon>
        <taxon>Letharia</taxon>
    </lineage>
</organism>
<dbReference type="SUPFAM" id="SSF54427">
    <property type="entry name" value="NTF2-like"/>
    <property type="match status" value="1"/>
</dbReference>
<evidence type="ECO:0008006" key="3">
    <source>
        <dbReference type="Google" id="ProtNLM"/>
    </source>
</evidence>
<dbReference type="InterPro" id="IPR032710">
    <property type="entry name" value="NTF2-like_dom_sf"/>
</dbReference>
<dbReference type="AlphaFoldDB" id="A0A8H6L373"/>